<protein>
    <submittedName>
        <fullName evidence="13">Insulinoma-associated protein 1a-like</fullName>
    </submittedName>
</protein>
<feature type="region of interest" description="Disordered" evidence="10">
    <location>
        <begin position="90"/>
        <end position="113"/>
    </location>
</feature>
<dbReference type="InterPro" id="IPR013087">
    <property type="entry name" value="Znf_C2H2_type"/>
</dbReference>
<evidence type="ECO:0000256" key="3">
    <source>
        <dbReference type="ARBA" id="ARBA00022737"/>
    </source>
</evidence>
<comment type="subcellular location">
    <subcellularLocation>
        <location evidence="1">Nucleus</location>
    </subcellularLocation>
</comment>
<evidence type="ECO:0000256" key="6">
    <source>
        <dbReference type="ARBA" id="ARBA00023015"/>
    </source>
</evidence>
<keyword evidence="12" id="KW-1185">Reference proteome</keyword>
<dbReference type="AlphaFoldDB" id="A0A6P6XPE6"/>
<keyword evidence="5" id="KW-0862">Zinc</keyword>
<evidence type="ECO:0000313" key="12">
    <source>
        <dbReference type="Proteomes" id="UP000515146"/>
    </source>
</evidence>
<keyword evidence="8" id="KW-0539">Nucleus</keyword>
<dbReference type="SUPFAM" id="SSF57667">
    <property type="entry name" value="beta-beta-alpha zinc fingers"/>
    <property type="match status" value="1"/>
</dbReference>
<dbReference type="GO" id="GO:0001227">
    <property type="term" value="F:DNA-binding transcription repressor activity, RNA polymerase II-specific"/>
    <property type="evidence" value="ECO:0007669"/>
    <property type="project" value="TreeGrafter"/>
</dbReference>
<dbReference type="InParanoid" id="A0A6P6XPE6"/>
<dbReference type="GO" id="GO:0005634">
    <property type="term" value="C:nucleus"/>
    <property type="evidence" value="ECO:0007669"/>
    <property type="project" value="UniProtKB-SubCell"/>
</dbReference>
<dbReference type="GO" id="GO:0010564">
    <property type="term" value="P:regulation of cell cycle process"/>
    <property type="evidence" value="ECO:0007669"/>
    <property type="project" value="TreeGrafter"/>
</dbReference>
<keyword evidence="3" id="KW-0677">Repeat</keyword>
<dbReference type="Proteomes" id="UP000515146">
    <property type="component" value="Unplaced"/>
</dbReference>
<dbReference type="GO" id="GO:0008270">
    <property type="term" value="F:zinc ion binding"/>
    <property type="evidence" value="ECO:0007669"/>
    <property type="project" value="UniProtKB-KW"/>
</dbReference>
<evidence type="ECO:0000256" key="1">
    <source>
        <dbReference type="ARBA" id="ARBA00004123"/>
    </source>
</evidence>
<dbReference type="GO" id="GO:0017053">
    <property type="term" value="C:transcription repressor complex"/>
    <property type="evidence" value="ECO:0007669"/>
    <property type="project" value="TreeGrafter"/>
</dbReference>
<evidence type="ECO:0000256" key="7">
    <source>
        <dbReference type="ARBA" id="ARBA00023163"/>
    </source>
</evidence>
<dbReference type="GO" id="GO:0030182">
    <property type="term" value="P:neuron differentiation"/>
    <property type="evidence" value="ECO:0007669"/>
    <property type="project" value="TreeGrafter"/>
</dbReference>
<dbReference type="InterPro" id="IPR042972">
    <property type="entry name" value="INSM1/2"/>
</dbReference>
<proteinExistence type="predicted"/>
<dbReference type="PANTHER" id="PTHR15065">
    <property type="entry name" value="INSULINOMA-ASSOCIATED 1"/>
    <property type="match status" value="1"/>
</dbReference>
<accession>A0A6P6XPE6</accession>
<dbReference type="Pfam" id="PF00096">
    <property type="entry name" value="zf-C2H2"/>
    <property type="match status" value="1"/>
</dbReference>
<dbReference type="RefSeq" id="XP_027194648.1">
    <property type="nucleotide sequence ID" value="XM_027338847.1"/>
</dbReference>
<evidence type="ECO:0000259" key="11">
    <source>
        <dbReference type="PROSITE" id="PS50157"/>
    </source>
</evidence>
<feature type="compositionally biased region" description="Low complexity" evidence="10">
    <location>
        <begin position="94"/>
        <end position="113"/>
    </location>
</feature>
<evidence type="ECO:0000256" key="2">
    <source>
        <dbReference type="ARBA" id="ARBA00022723"/>
    </source>
</evidence>
<dbReference type="OrthoDB" id="8953942at2759"/>
<keyword evidence="7" id="KW-0804">Transcription</keyword>
<dbReference type="Gene3D" id="3.30.160.60">
    <property type="entry name" value="Classic Zinc Finger"/>
    <property type="match status" value="1"/>
</dbReference>
<evidence type="ECO:0000256" key="8">
    <source>
        <dbReference type="ARBA" id="ARBA00023242"/>
    </source>
</evidence>
<dbReference type="PANTHER" id="PTHR15065:SF4">
    <property type="entry name" value="LD18634P"/>
    <property type="match status" value="1"/>
</dbReference>
<dbReference type="SMART" id="SM00355">
    <property type="entry name" value="ZnF_C2H2"/>
    <property type="match status" value="2"/>
</dbReference>
<keyword evidence="6" id="KW-0805">Transcription regulation</keyword>
<evidence type="ECO:0000256" key="5">
    <source>
        <dbReference type="ARBA" id="ARBA00022833"/>
    </source>
</evidence>
<evidence type="ECO:0000256" key="4">
    <source>
        <dbReference type="ARBA" id="ARBA00022771"/>
    </source>
</evidence>
<evidence type="ECO:0000313" key="13">
    <source>
        <dbReference type="RefSeq" id="XP_027194648.1"/>
    </source>
</evidence>
<dbReference type="PROSITE" id="PS00028">
    <property type="entry name" value="ZINC_FINGER_C2H2_1"/>
    <property type="match status" value="1"/>
</dbReference>
<dbReference type="PROSITE" id="PS50157">
    <property type="entry name" value="ZINC_FINGER_C2H2_2"/>
    <property type="match status" value="1"/>
</dbReference>
<organism evidence="12 13">
    <name type="scientific">Dermatophagoides pteronyssinus</name>
    <name type="common">European house dust mite</name>
    <dbReference type="NCBI Taxonomy" id="6956"/>
    <lineage>
        <taxon>Eukaryota</taxon>
        <taxon>Metazoa</taxon>
        <taxon>Ecdysozoa</taxon>
        <taxon>Arthropoda</taxon>
        <taxon>Chelicerata</taxon>
        <taxon>Arachnida</taxon>
        <taxon>Acari</taxon>
        <taxon>Acariformes</taxon>
        <taxon>Sarcoptiformes</taxon>
        <taxon>Astigmata</taxon>
        <taxon>Psoroptidia</taxon>
        <taxon>Analgoidea</taxon>
        <taxon>Pyroglyphidae</taxon>
        <taxon>Dermatophagoidinae</taxon>
        <taxon>Dermatophagoides</taxon>
    </lineage>
</organism>
<dbReference type="GO" id="GO:0000978">
    <property type="term" value="F:RNA polymerase II cis-regulatory region sequence-specific DNA binding"/>
    <property type="evidence" value="ECO:0007669"/>
    <property type="project" value="TreeGrafter"/>
</dbReference>
<keyword evidence="2" id="KW-0479">Metal-binding</keyword>
<gene>
    <name evidence="13" type="primary">LOC113789328</name>
</gene>
<feature type="domain" description="C2H2-type" evidence="11">
    <location>
        <begin position="68"/>
        <end position="95"/>
    </location>
</feature>
<dbReference type="InterPro" id="IPR036236">
    <property type="entry name" value="Znf_C2H2_sf"/>
</dbReference>
<name>A0A6P6XPE6_DERPT</name>
<reference evidence="13" key="1">
    <citation type="submission" date="2025-08" db="UniProtKB">
        <authorList>
            <consortium name="RefSeq"/>
        </authorList>
    </citation>
    <scope>IDENTIFICATION</scope>
    <source>
        <strain evidence="13">Airmid</strain>
    </source>
</reference>
<evidence type="ECO:0000256" key="9">
    <source>
        <dbReference type="PROSITE-ProRule" id="PRU00042"/>
    </source>
</evidence>
<dbReference type="KEGG" id="dpte:113789328"/>
<dbReference type="FunFam" id="3.30.160.60:FF:001329">
    <property type="entry name" value="INSM transcriptional repressor 1"/>
    <property type="match status" value="1"/>
</dbReference>
<sequence>MRQDCAVKRSGDIDPSLNIVIITPEARAEIAKIDNKIGDYICALCKEYFVDAFALAQHRCTRIVHIEYRCPECDKVFNCPANLASHRRWHKPKSLSSSTTTTTKTTLMIPSNNHHSTINHHSNKSSLKTLLNHCNNKSNIK</sequence>
<keyword evidence="4 9" id="KW-0863">Zinc-finger</keyword>
<evidence type="ECO:0000256" key="10">
    <source>
        <dbReference type="SAM" id="MobiDB-lite"/>
    </source>
</evidence>